<protein>
    <recommendedName>
        <fullName evidence="3">Thioredoxin domain-containing protein</fullName>
    </recommendedName>
</protein>
<proteinExistence type="predicted"/>
<accession>A0ABQ4ER76</accession>
<keyword evidence="2" id="KW-1185">Reference proteome</keyword>
<dbReference type="EMBL" id="BONX01000023">
    <property type="protein sequence ID" value="GIG97110.1"/>
    <property type="molecule type" value="Genomic_DNA"/>
</dbReference>
<organism evidence="1 2">
    <name type="scientific">Plantactinospora mayteni</name>
    <dbReference type="NCBI Taxonomy" id="566021"/>
    <lineage>
        <taxon>Bacteria</taxon>
        <taxon>Bacillati</taxon>
        <taxon>Actinomycetota</taxon>
        <taxon>Actinomycetes</taxon>
        <taxon>Micromonosporales</taxon>
        <taxon>Micromonosporaceae</taxon>
        <taxon>Plantactinospora</taxon>
    </lineage>
</organism>
<evidence type="ECO:0000313" key="2">
    <source>
        <dbReference type="Proteomes" id="UP000621500"/>
    </source>
</evidence>
<reference evidence="1 2" key="1">
    <citation type="submission" date="2021-01" db="EMBL/GenBank/DDBJ databases">
        <title>Whole genome shotgun sequence of Plantactinospora mayteni NBRC 109088.</title>
        <authorList>
            <person name="Komaki H."/>
            <person name="Tamura T."/>
        </authorList>
    </citation>
    <scope>NUCLEOTIDE SEQUENCE [LARGE SCALE GENOMIC DNA]</scope>
    <source>
        <strain evidence="1 2">NBRC 109088</strain>
    </source>
</reference>
<dbReference type="SUPFAM" id="SSF52833">
    <property type="entry name" value="Thioredoxin-like"/>
    <property type="match status" value="1"/>
</dbReference>
<evidence type="ECO:0008006" key="3">
    <source>
        <dbReference type="Google" id="ProtNLM"/>
    </source>
</evidence>
<evidence type="ECO:0000313" key="1">
    <source>
        <dbReference type="EMBL" id="GIG97110.1"/>
    </source>
</evidence>
<comment type="caution">
    <text evidence="1">The sequence shown here is derived from an EMBL/GenBank/DDBJ whole genome shotgun (WGS) entry which is preliminary data.</text>
</comment>
<sequence>MSVAVVVLCIVVTLLNLILTLGVIRRLRNHSEQLLSISMAVPRPQPLIAVGKRPSPFRATTVDGAQVNEADLARDGAMAGFFSTTCSSCAEWLPRFVEAARALPAGPRHVLAVVVAEKAADAADMVEQLRGIAMVVVEERKGPVGEAFEVTGYPAMCRLDEHGAVVTTRPADVVAVPVAA</sequence>
<gene>
    <name evidence="1" type="ORF">Pma05_36830</name>
</gene>
<dbReference type="Gene3D" id="3.40.30.10">
    <property type="entry name" value="Glutaredoxin"/>
    <property type="match status" value="1"/>
</dbReference>
<dbReference type="Proteomes" id="UP000621500">
    <property type="component" value="Unassembled WGS sequence"/>
</dbReference>
<dbReference type="RefSeq" id="WP_203858593.1">
    <property type="nucleotide sequence ID" value="NZ_BAAAZQ010000001.1"/>
</dbReference>
<name>A0ABQ4ER76_9ACTN</name>
<dbReference type="InterPro" id="IPR036249">
    <property type="entry name" value="Thioredoxin-like_sf"/>
</dbReference>